<name>A0A2J1DU65_9CHLR</name>
<dbReference type="EMBL" id="PHFD01000303">
    <property type="protein sequence ID" value="PKH45686.1"/>
    <property type="molecule type" value="Genomic_DNA"/>
</dbReference>
<sequence length="47" mass="5272">MADKFYYGGQAVLEGVMMRGQKNLVTAVRNPDGEITTEIRPLHSLYT</sequence>
<gene>
    <name evidence="1" type="ORF">CVH13_01423</name>
</gene>
<evidence type="ECO:0008006" key="3">
    <source>
        <dbReference type="Google" id="ProtNLM"/>
    </source>
</evidence>
<evidence type="ECO:0000313" key="1">
    <source>
        <dbReference type="EMBL" id="PKH45686.1"/>
    </source>
</evidence>
<comment type="caution">
    <text evidence="1">The sequence shown here is derived from an EMBL/GenBank/DDBJ whole genome shotgun (WGS) entry which is preliminary data.</text>
</comment>
<feature type="non-terminal residue" evidence="1">
    <location>
        <position position="47"/>
    </location>
</feature>
<reference evidence="1 2" key="1">
    <citation type="journal article" date="2017" name="FEMS Microbiol. Ecol.">
        <title>Reconstructed genomes of novel Dehalococcoides mccartyi strains from 1,2,3,4-tetrachlorodibenzo-p-dioxin-dechlorinating enrichment cultures reveal divergent reductive dehalogenase gene profiles.</title>
        <authorList>
            <person name="Dam H.T."/>
            <person name="Vollmers J."/>
            <person name="Kaster A.K."/>
            <person name="Haggblom M.M."/>
        </authorList>
    </citation>
    <scope>NUCLEOTIDE SEQUENCE [LARGE SCALE GENOMIC DNA]</scope>
    <source>
        <strain evidence="1 2">H1-3-2.001</strain>
    </source>
</reference>
<proteinExistence type="predicted"/>
<evidence type="ECO:0000313" key="2">
    <source>
        <dbReference type="Proteomes" id="UP000233649"/>
    </source>
</evidence>
<accession>A0A2J1DU65</accession>
<organism evidence="1 2">
    <name type="scientific">Dehalococcoides mccartyi</name>
    <dbReference type="NCBI Taxonomy" id="61435"/>
    <lineage>
        <taxon>Bacteria</taxon>
        <taxon>Bacillati</taxon>
        <taxon>Chloroflexota</taxon>
        <taxon>Dehalococcoidia</taxon>
        <taxon>Dehalococcoidales</taxon>
        <taxon>Dehalococcoidaceae</taxon>
        <taxon>Dehalococcoides</taxon>
    </lineage>
</organism>
<dbReference type="Proteomes" id="UP000233649">
    <property type="component" value="Unassembled WGS sequence"/>
</dbReference>
<protein>
    <recommendedName>
        <fullName evidence="3">DUF1385 domain-containing protein</fullName>
    </recommendedName>
</protein>
<dbReference type="AlphaFoldDB" id="A0A2J1DU65"/>